<evidence type="ECO:0008006" key="9">
    <source>
        <dbReference type="Google" id="ProtNLM"/>
    </source>
</evidence>
<dbReference type="GO" id="GO:0005524">
    <property type="term" value="F:ATP binding"/>
    <property type="evidence" value="ECO:0007669"/>
    <property type="project" value="UniProtKB-KW"/>
</dbReference>
<dbReference type="InterPro" id="IPR000407">
    <property type="entry name" value="GDA1_CD39_NTPase"/>
</dbReference>
<organism evidence="7 8">
    <name type="scientific">[Candida] arabinofermentans NRRL YB-2248</name>
    <dbReference type="NCBI Taxonomy" id="983967"/>
    <lineage>
        <taxon>Eukaryota</taxon>
        <taxon>Fungi</taxon>
        <taxon>Dikarya</taxon>
        <taxon>Ascomycota</taxon>
        <taxon>Saccharomycotina</taxon>
        <taxon>Pichiomycetes</taxon>
        <taxon>Pichiales</taxon>
        <taxon>Pichiaceae</taxon>
        <taxon>Ogataea</taxon>
        <taxon>Ogataea/Candida clade</taxon>
    </lineage>
</organism>
<name>A0A1E4T275_9ASCO</name>
<feature type="region of interest" description="Disordered" evidence="6">
    <location>
        <begin position="95"/>
        <end position="118"/>
    </location>
</feature>
<dbReference type="PANTHER" id="PTHR11782:SF121">
    <property type="entry name" value="NUCLEOSIDE-DIPHOSPHATASE MIG-23"/>
    <property type="match status" value="1"/>
</dbReference>
<keyword evidence="4" id="KW-0067">ATP-binding</keyword>
<dbReference type="GO" id="GO:0006256">
    <property type="term" value="P:UDP catabolic process"/>
    <property type="evidence" value="ECO:0007669"/>
    <property type="project" value="TreeGrafter"/>
</dbReference>
<dbReference type="GO" id="GO:0045134">
    <property type="term" value="F:UDP phosphatase activity"/>
    <property type="evidence" value="ECO:0007669"/>
    <property type="project" value="TreeGrafter"/>
</dbReference>
<feature type="region of interest" description="Disordered" evidence="6">
    <location>
        <begin position="691"/>
        <end position="774"/>
    </location>
</feature>
<dbReference type="GO" id="GO:0046036">
    <property type="term" value="P:CTP metabolic process"/>
    <property type="evidence" value="ECO:0007669"/>
    <property type="project" value="TreeGrafter"/>
</dbReference>
<dbReference type="GO" id="GO:0005794">
    <property type="term" value="C:Golgi apparatus"/>
    <property type="evidence" value="ECO:0007669"/>
    <property type="project" value="TreeGrafter"/>
</dbReference>
<dbReference type="GO" id="GO:0016020">
    <property type="term" value="C:membrane"/>
    <property type="evidence" value="ECO:0007669"/>
    <property type="project" value="TreeGrafter"/>
</dbReference>
<dbReference type="Pfam" id="PF01150">
    <property type="entry name" value="GDA1_CD39"/>
    <property type="match status" value="1"/>
</dbReference>
<keyword evidence="2 5" id="KW-0378">Hydrolase</keyword>
<feature type="compositionally biased region" description="Basic and acidic residues" evidence="6">
    <location>
        <begin position="101"/>
        <end position="115"/>
    </location>
</feature>
<dbReference type="OrthoDB" id="6372431at2759"/>
<dbReference type="PROSITE" id="PS01238">
    <property type="entry name" value="GDA1_CD39_NTPASE"/>
    <property type="match status" value="1"/>
</dbReference>
<evidence type="ECO:0000256" key="1">
    <source>
        <dbReference type="ARBA" id="ARBA00009283"/>
    </source>
</evidence>
<reference evidence="8" key="1">
    <citation type="submission" date="2016-04" db="EMBL/GenBank/DDBJ databases">
        <title>Comparative genomics of biotechnologically important yeasts.</title>
        <authorList>
            <consortium name="DOE Joint Genome Institute"/>
            <person name="Riley R."/>
            <person name="Haridas S."/>
            <person name="Wolfe K.H."/>
            <person name="Lopes M.R."/>
            <person name="Hittinger C.T."/>
            <person name="Goker M."/>
            <person name="Salamov A."/>
            <person name="Wisecaver J."/>
            <person name="Long T.M."/>
            <person name="Aerts A.L."/>
            <person name="Barry K."/>
            <person name="Choi C."/>
            <person name="Clum A."/>
            <person name="Coughlan A.Y."/>
            <person name="Deshpande S."/>
            <person name="Douglass A.P."/>
            <person name="Hanson S.J."/>
            <person name="Klenk H.-P."/>
            <person name="Labutti K."/>
            <person name="Lapidus A."/>
            <person name="Lindquist E."/>
            <person name="Lipzen A."/>
            <person name="Meier-Kolthoff J.P."/>
            <person name="Ohm R.A."/>
            <person name="Otillar R.P."/>
            <person name="Pangilinan J."/>
            <person name="Peng Y."/>
            <person name="Rokas A."/>
            <person name="Rosa C.A."/>
            <person name="Scheuner C."/>
            <person name="Sibirny A.A."/>
            <person name="Slot J.C."/>
            <person name="Stielow J.B."/>
            <person name="Sun H."/>
            <person name="Kurtzman C.P."/>
            <person name="Blackwell M."/>
            <person name="Grigoriev I.V."/>
            <person name="Jeffries T.W."/>
        </authorList>
    </citation>
    <scope>NUCLEOTIDE SEQUENCE [LARGE SCALE GENOMIC DNA]</scope>
    <source>
        <strain evidence="8">NRRL YB-2248</strain>
    </source>
</reference>
<evidence type="ECO:0000256" key="2">
    <source>
        <dbReference type="ARBA" id="ARBA00022801"/>
    </source>
</evidence>
<feature type="binding site" evidence="4">
    <location>
        <begin position="253"/>
        <end position="257"/>
    </location>
    <ligand>
        <name>ATP</name>
        <dbReference type="ChEBI" id="CHEBI:30616"/>
    </ligand>
</feature>
<feature type="region of interest" description="Disordered" evidence="6">
    <location>
        <begin position="1"/>
        <end position="31"/>
    </location>
</feature>
<evidence type="ECO:0000256" key="4">
    <source>
        <dbReference type="PIRSR" id="PIRSR600407-2"/>
    </source>
</evidence>
<evidence type="ECO:0000256" key="5">
    <source>
        <dbReference type="RuleBase" id="RU003833"/>
    </source>
</evidence>
<keyword evidence="4" id="KW-0547">Nucleotide-binding</keyword>
<gene>
    <name evidence="7" type="ORF">CANARDRAFT_27928</name>
</gene>
<dbReference type="PANTHER" id="PTHR11782">
    <property type="entry name" value="ADENOSINE/GUANOSINE DIPHOSPHATASE"/>
    <property type="match status" value="1"/>
</dbReference>
<feature type="compositionally biased region" description="Polar residues" evidence="6">
    <location>
        <begin position="717"/>
        <end position="727"/>
    </location>
</feature>
<evidence type="ECO:0000313" key="8">
    <source>
        <dbReference type="Proteomes" id="UP000094801"/>
    </source>
</evidence>
<evidence type="ECO:0000313" key="7">
    <source>
        <dbReference type="EMBL" id="ODV85846.1"/>
    </source>
</evidence>
<evidence type="ECO:0000256" key="3">
    <source>
        <dbReference type="PIRSR" id="PIRSR600407-1"/>
    </source>
</evidence>
<dbReference type="Gene3D" id="3.30.420.40">
    <property type="match status" value="1"/>
</dbReference>
<sequence length="774" mass="87722">MSRLVTKREANGKKKKNKGKSSSQRDSKVGAIKNDDGIPYNYIIIIDAGSKGSRAYIYNWLSTEYMLANGKLEGVYKHGMNLELVKRIDVSHTTAETVSNDDNHSESNDDSDVSKTKVMHLPEVSTGKKWYKKINPGISEFNEDSSRIGQTYLNFLLKKVYEVIPIQQHYRTPIFLHATAGMRLLQPNEQDEILNNICYYLQKETNFYLPDCQSHINIIDGDIEGLYGWIALNYLTGTISASKQSVGLLEMGGASTQISFQPNKAEMDEHSNQLIRLQLSSLGVEEPDLNYDIFSTSLLGYGISQIHLKYLDSLNNVTESSNVLRDPCSPKGYTETITLEEKEYQVVGDGDYDKCNDFIYPLVVKGQDKCDAGNRQEVSNCLLPESIPSFSFEVDNFYGVSGYWDTISKLLDIGDNDQFEEYGKIYAYDEIETEAKKICSQDWQALKSYKSLKEDELSGLCFKSLYLLNLLHNGLGLDKNAGDRNKFQVNDKVNGSEFTWTLGRALLYASDESSIEYYNYVNNHDGNSVVKYPKVGYFHNSSPGLFIRGSETDGIPLRPAFEIFDTYDPPGFLRFLDEQADESTIVVGKKSFLKKHSSLFFISLIILAFFAMVHKSKVLRFFGEFAMFFVSMYKRFVKSEKAANIHWPIVTRKRYKRLRSLDLENRDIHLNDLYSVEEDDGELQEEGFNDLEATTGSSESSSNRGSGGIGDRRPEQRQQSPVKTINNVDGEDYDDDMMGWEDNDVIDNDELSDIDGFTIGDDESDDGIERAQVV</sequence>
<dbReference type="AlphaFoldDB" id="A0A1E4T275"/>
<dbReference type="Gene3D" id="3.30.420.150">
    <property type="entry name" value="Exopolyphosphatase. Domain 2"/>
    <property type="match status" value="1"/>
</dbReference>
<dbReference type="GO" id="GO:0004382">
    <property type="term" value="F:GDP phosphatase activity"/>
    <property type="evidence" value="ECO:0007669"/>
    <property type="project" value="TreeGrafter"/>
</dbReference>
<dbReference type="Proteomes" id="UP000094801">
    <property type="component" value="Unassembled WGS sequence"/>
</dbReference>
<dbReference type="GO" id="GO:0017111">
    <property type="term" value="F:ribonucleoside triphosphate phosphatase activity"/>
    <property type="evidence" value="ECO:0007669"/>
    <property type="project" value="TreeGrafter"/>
</dbReference>
<feature type="compositionally biased region" description="Basic and acidic residues" evidence="6">
    <location>
        <begin position="1"/>
        <end position="12"/>
    </location>
</feature>
<dbReference type="EMBL" id="KV453851">
    <property type="protein sequence ID" value="ODV85846.1"/>
    <property type="molecule type" value="Genomic_DNA"/>
</dbReference>
<feature type="active site" description="Proton acceptor" evidence="3">
    <location>
        <position position="224"/>
    </location>
</feature>
<comment type="similarity">
    <text evidence="1 5">Belongs to the GDA1/CD39 NTPase family.</text>
</comment>
<dbReference type="STRING" id="983967.A0A1E4T275"/>
<proteinExistence type="inferred from homology"/>
<protein>
    <recommendedName>
        <fullName evidence="9">Golgi apyrase</fullName>
    </recommendedName>
</protein>
<evidence type="ECO:0000256" key="6">
    <source>
        <dbReference type="SAM" id="MobiDB-lite"/>
    </source>
</evidence>
<keyword evidence="8" id="KW-1185">Reference proteome</keyword>
<accession>A0A1E4T275</accession>
<feature type="compositionally biased region" description="Acidic residues" evidence="6">
    <location>
        <begin position="729"/>
        <end position="753"/>
    </location>
</feature>